<evidence type="ECO:0000313" key="2">
    <source>
        <dbReference type="EMBL" id="RZS44609.1"/>
    </source>
</evidence>
<evidence type="ECO:0008006" key="4">
    <source>
        <dbReference type="Google" id="ProtNLM"/>
    </source>
</evidence>
<dbReference type="AlphaFoldDB" id="A0A4Q7L4Q2"/>
<proteinExistence type="predicted"/>
<keyword evidence="3" id="KW-1185">Reference proteome</keyword>
<accession>A0A4Q7L4Q2</accession>
<reference evidence="2 3" key="1">
    <citation type="submission" date="2019-02" db="EMBL/GenBank/DDBJ databases">
        <title>Genomic Encyclopedia of Type Strains, Phase IV (KMG-IV): sequencing the most valuable type-strain genomes for metagenomic binning, comparative biology and taxonomic classification.</title>
        <authorList>
            <person name="Goeker M."/>
        </authorList>
    </citation>
    <scope>NUCLEOTIDE SEQUENCE [LARGE SCALE GENOMIC DNA]</scope>
    <source>
        <strain evidence="2 3">DSM 101727</strain>
    </source>
</reference>
<dbReference type="EMBL" id="SGWQ01000001">
    <property type="protein sequence ID" value="RZS44609.1"/>
    <property type="molecule type" value="Genomic_DNA"/>
</dbReference>
<dbReference type="Proteomes" id="UP000294257">
    <property type="component" value="Unassembled WGS sequence"/>
</dbReference>
<keyword evidence="1" id="KW-0812">Transmembrane</keyword>
<dbReference type="SUPFAM" id="SSF140453">
    <property type="entry name" value="EsxAB dimer-like"/>
    <property type="match status" value="1"/>
</dbReference>
<dbReference type="RefSeq" id="WP_130342273.1">
    <property type="nucleotide sequence ID" value="NZ_SGWQ01000001.1"/>
</dbReference>
<feature type="transmembrane region" description="Helical" evidence="1">
    <location>
        <begin position="130"/>
        <end position="151"/>
    </location>
</feature>
<gene>
    <name evidence="2" type="ORF">EV193_101485</name>
</gene>
<name>A0A4Q7L4Q2_9PSEU</name>
<dbReference type="OrthoDB" id="4763957at2"/>
<keyword evidence="1" id="KW-0472">Membrane</keyword>
<organism evidence="2 3">
    <name type="scientific">Herbihabitans rhizosphaerae</name>
    <dbReference type="NCBI Taxonomy" id="1872711"/>
    <lineage>
        <taxon>Bacteria</taxon>
        <taxon>Bacillati</taxon>
        <taxon>Actinomycetota</taxon>
        <taxon>Actinomycetes</taxon>
        <taxon>Pseudonocardiales</taxon>
        <taxon>Pseudonocardiaceae</taxon>
        <taxon>Herbihabitans</taxon>
    </lineage>
</organism>
<dbReference type="Gene3D" id="1.10.287.1060">
    <property type="entry name" value="ESAT-6-like"/>
    <property type="match status" value="1"/>
</dbReference>
<evidence type="ECO:0000256" key="1">
    <source>
        <dbReference type="SAM" id="Phobius"/>
    </source>
</evidence>
<keyword evidence="1" id="KW-1133">Transmembrane helix</keyword>
<comment type="caution">
    <text evidence="2">The sequence shown here is derived from an EMBL/GenBank/DDBJ whole genome shotgun (WGS) entry which is preliminary data.</text>
</comment>
<protein>
    <recommendedName>
        <fullName evidence="4">Type VII secretion system (Wss) protein ESAT-6</fullName>
    </recommendedName>
</protein>
<evidence type="ECO:0000313" key="3">
    <source>
        <dbReference type="Proteomes" id="UP000294257"/>
    </source>
</evidence>
<dbReference type="InterPro" id="IPR036689">
    <property type="entry name" value="ESAT-6-like_sf"/>
</dbReference>
<feature type="transmembrane region" description="Helical" evidence="1">
    <location>
        <begin position="171"/>
        <end position="193"/>
    </location>
</feature>
<sequence>MLDSYAGLISSLTSDAESEGEQVLDVSISAAGAVTDTVGAAIDPVGAVLSAGVGWLLEHVKFLREPLDALLGNPDEINANIDALKTAAAEIRTIADEHRQDLTTVADWSGDAGEAYHGTMKRMAEELDGLGLTVDGTAAVVGVSGTLVTVLRGIVFDLVSSVVAELIKGALIAAASAMITFGGSIAAFVGYAVTRAAATAAKIAAKIGKLLGGLARQGGRLAKLSEAMGKLTKGLERFADVGDIGMAVYQGAKPYAAPQQPGTGAQP</sequence>